<keyword evidence="3" id="KW-1185">Reference proteome</keyword>
<dbReference type="EMBL" id="JAHKSW010000009">
    <property type="protein sequence ID" value="KAG7328202.1"/>
    <property type="molecule type" value="Genomic_DNA"/>
</dbReference>
<protein>
    <submittedName>
        <fullName evidence="2">Uncharacterized protein</fullName>
    </submittedName>
</protein>
<gene>
    <name evidence="2" type="ORF">KOW79_008146</name>
</gene>
<name>A0A9D3NWK6_9TELE</name>
<proteinExistence type="predicted"/>
<sequence length="193" mass="21328">MYPDHLGVSAQQDSWKGQGSLEGAAAWYCLLRVRTPRAQPLPESHTPNQRYCSAPGHDPRGHEVGCLPMYWLSLGNESTIGPVPVMRSARAEPSWANQGRRHRQSGDRFSDEMRAYVNPITKKLRAEPFVMLKTEGCCHIRARTSSTVTSSPLTSWASWPPSPQRRSCDCTASGLAPARTLQFLSLACIVSCC</sequence>
<accession>A0A9D3NWK6</accession>
<dbReference type="Proteomes" id="UP000824219">
    <property type="component" value="Linkage Group LG09"/>
</dbReference>
<evidence type="ECO:0000313" key="3">
    <source>
        <dbReference type="Proteomes" id="UP000824219"/>
    </source>
</evidence>
<evidence type="ECO:0000313" key="2">
    <source>
        <dbReference type="EMBL" id="KAG7328202.1"/>
    </source>
</evidence>
<comment type="caution">
    <text evidence="2">The sequence shown here is derived from an EMBL/GenBank/DDBJ whole genome shotgun (WGS) entry which is preliminary data.</text>
</comment>
<organism evidence="2 3">
    <name type="scientific">Hemibagrus wyckioides</name>
    <dbReference type="NCBI Taxonomy" id="337641"/>
    <lineage>
        <taxon>Eukaryota</taxon>
        <taxon>Metazoa</taxon>
        <taxon>Chordata</taxon>
        <taxon>Craniata</taxon>
        <taxon>Vertebrata</taxon>
        <taxon>Euteleostomi</taxon>
        <taxon>Actinopterygii</taxon>
        <taxon>Neopterygii</taxon>
        <taxon>Teleostei</taxon>
        <taxon>Ostariophysi</taxon>
        <taxon>Siluriformes</taxon>
        <taxon>Bagridae</taxon>
        <taxon>Hemibagrus</taxon>
    </lineage>
</organism>
<evidence type="ECO:0000256" key="1">
    <source>
        <dbReference type="SAM" id="MobiDB-lite"/>
    </source>
</evidence>
<feature type="region of interest" description="Disordered" evidence="1">
    <location>
        <begin position="91"/>
        <end position="110"/>
    </location>
</feature>
<reference evidence="2 3" key="1">
    <citation type="submission" date="2021-06" db="EMBL/GenBank/DDBJ databases">
        <title>Chromosome-level genome assembly of the red-tail catfish (Hemibagrus wyckioides).</title>
        <authorList>
            <person name="Shao F."/>
        </authorList>
    </citation>
    <scope>NUCLEOTIDE SEQUENCE [LARGE SCALE GENOMIC DNA]</scope>
    <source>
        <strain evidence="2">EC202008001</strain>
        <tissue evidence="2">Blood</tissue>
    </source>
</reference>
<dbReference type="AlphaFoldDB" id="A0A9D3NWK6"/>